<protein>
    <submittedName>
        <fullName evidence="10">Glycosyltransferase</fullName>
    </submittedName>
</protein>
<dbReference type="KEGG" id="noj:EJ995_04785"/>
<feature type="transmembrane region" description="Helical" evidence="9">
    <location>
        <begin position="310"/>
        <end position="335"/>
    </location>
</feature>
<keyword evidence="11" id="KW-1185">Reference proteome</keyword>
<evidence type="ECO:0000256" key="8">
    <source>
        <dbReference type="ARBA" id="ARBA00023316"/>
    </source>
</evidence>
<keyword evidence="7 9" id="KW-0472">Membrane</keyword>
<reference evidence="10 11" key="1">
    <citation type="submission" date="2018-12" db="EMBL/GenBank/DDBJ databases">
        <title>Complete genome of Nonlabens sp. MJ115.</title>
        <authorList>
            <person name="Choi H.S."/>
            <person name="Jung J."/>
        </authorList>
    </citation>
    <scope>NUCLEOTIDE SEQUENCE [LARGE SCALE GENOMIC DNA]</scope>
    <source>
        <strain evidence="10 11">MJ115</strain>
    </source>
</reference>
<dbReference type="AlphaFoldDB" id="A0A3S9MWJ3"/>
<evidence type="ECO:0000256" key="7">
    <source>
        <dbReference type="ARBA" id="ARBA00023136"/>
    </source>
</evidence>
<dbReference type="FunFam" id="3.90.550.10:FF:000057">
    <property type="entry name" value="Glycosyltransferase-like protein, family 2"/>
    <property type="match status" value="1"/>
</dbReference>
<dbReference type="Proteomes" id="UP000279600">
    <property type="component" value="Chromosome"/>
</dbReference>
<feature type="transmembrane region" description="Helical" evidence="9">
    <location>
        <begin position="5"/>
        <end position="23"/>
    </location>
</feature>
<dbReference type="RefSeq" id="WP_126446141.1">
    <property type="nucleotide sequence ID" value="NZ_CP034549.1"/>
</dbReference>
<keyword evidence="4 9" id="KW-0812">Transmembrane</keyword>
<dbReference type="CDD" id="cd06437">
    <property type="entry name" value="CESA_CaSu_A2"/>
    <property type="match status" value="1"/>
</dbReference>
<evidence type="ECO:0000313" key="10">
    <source>
        <dbReference type="EMBL" id="AZQ43581.1"/>
    </source>
</evidence>
<keyword evidence="8" id="KW-0961">Cell wall biogenesis/degradation</keyword>
<evidence type="ECO:0000256" key="9">
    <source>
        <dbReference type="SAM" id="Phobius"/>
    </source>
</evidence>
<name>A0A3S9MWJ3_9FLAO</name>
<comment type="subcellular location">
    <subcellularLocation>
        <location evidence="1">Golgi apparatus membrane</location>
        <topology evidence="1">Multi-pass membrane protein</topology>
    </subcellularLocation>
</comment>
<dbReference type="PANTHER" id="PTHR32044">
    <property type="entry name" value="GLUCOMANNAN 4-BETA-MANNOSYLTRANSFERASE 9"/>
    <property type="match status" value="1"/>
</dbReference>
<feature type="transmembrane region" description="Helical" evidence="9">
    <location>
        <begin position="470"/>
        <end position="488"/>
    </location>
</feature>
<feature type="transmembrane region" description="Helical" evidence="9">
    <location>
        <begin position="443"/>
        <end position="464"/>
    </location>
</feature>
<evidence type="ECO:0000256" key="1">
    <source>
        <dbReference type="ARBA" id="ARBA00004653"/>
    </source>
</evidence>
<keyword evidence="5 9" id="KW-1133">Transmembrane helix</keyword>
<dbReference type="GO" id="GO:0016757">
    <property type="term" value="F:glycosyltransferase activity"/>
    <property type="evidence" value="ECO:0007669"/>
    <property type="project" value="UniProtKB-KW"/>
</dbReference>
<feature type="transmembrane region" description="Helical" evidence="9">
    <location>
        <begin position="344"/>
        <end position="366"/>
    </location>
</feature>
<evidence type="ECO:0000256" key="2">
    <source>
        <dbReference type="ARBA" id="ARBA00022676"/>
    </source>
</evidence>
<keyword evidence="3 10" id="KW-0808">Transferase</keyword>
<keyword evidence="2" id="KW-0328">Glycosyltransferase</keyword>
<evidence type="ECO:0000256" key="6">
    <source>
        <dbReference type="ARBA" id="ARBA00023034"/>
    </source>
</evidence>
<proteinExistence type="predicted"/>
<dbReference type="GO" id="GO:0071555">
    <property type="term" value="P:cell wall organization"/>
    <property type="evidence" value="ECO:0007669"/>
    <property type="project" value="UniProtKB-KW"/>
</dbReference>
<dbReference type="InterPro" id="IPR029044">
    <property type="entry name" value="Nucleotide-diphossugar_trans"/>
</dbReference>
<dbReference type="PANTHER" id="PTHR32044:SF80">
    <property type="entry name" value="XYLOGLUCAN GLYCOSYLTRANSFERASE 2-RELATED"/>
    <property type="match status" value="1"/>
</dbReference>
<dbReference type="SUPFAM" id="SSF53448">
    <property type="entry name" value="Nucleotide-diphospho-sugar transferases"/>
    <property type="match status" value="1"/>
</dbReference>
<evidence type="ECO:0000256" key="3">
    <source>
        <dbReference type="ARBA" id="ARBA00022679"/>
    </source>
</evidence>
<dbReference type="Pfam" id="PF13641">
    <property type="entry name" value="Glyco_tranf_2_3"/>
    <property type="match status" value="1"/>
</dbReference>
<accession>A0A3S9MWJ3</accession>
<sequence length="495" mass="56789">MILEWICIVVYSASLIMILFYSFSQLNLLINYLQAQKRCKKAKKEILSAPEDLPIVTIQLPVFNELYVMERLLENIAKIEYPREKLEIQVLDDSTDESLAITAAHVTELQATGLDIKHITRTDRSGFKAGALKEGLKIARGEFIAIFDADFLPEPDWLLKTIHHFDDAEVGVVQTRWAHLNRDYSLLTQVQAFALDAHFTLEQVGRNSKGHFINFNGTAGIWRKETIYDAGNWEGDTLTEDLDLSYRAQLNKWKFVYLEDVTTPAELPIVISAARSQQFRWNKGGAENFQKMFKRVLGSDQSFKTKFHGILHLLNSTMFLNVFIVAILSIPMLYIKNEYEHLKVYFIVMSFFVISTIIFFVCYWFMYRNTYGGGFRNFITYIGMFFTFFSVAMGFSLHNSIAVIEGHIGKRSEFVRTPKFNLAAVGGNWKANKYLRKNISSHVIIEGLLMLYFIFGLVSAFLVGDQGGDFGLFPFHLMLVIGFGFVFFRSITDKS</sequence>
<evidence type="ECO:0000256" key="5">
    <source>
        <dbReference type="ARBA" id="ARBA00022989"/>
    </source>
</evidence>
<dbReference type="Gene3D" id="3.90.550.10">
    <property type="entry name" value="Spore Coat Polysaccharide Biosynthesis Protein SpsA, Chain A"/>
    <property type="match status" value="1"/>
</dbReference>
<evidence type="ECO:0000256" key="4">
    <source>
        <dbReference type="ARBA" id="ARBA00022692"/>
    </source>
</evidence>
<gene>
    <name evidence="10" type="ORF">EJ995_04785</name>
</gene>
<feature type="transmembrane region" description="Helical" evidence="9">
    <location>
        <begin position="378"/>
        <end position="397"/>
    </location>
</feature>
<dbReference type="OrthoDB" id="9806824at2"/>
<dbReference type="EMBL" id="CP034549">
    <property type="protein sequence ID" value="AZQ43581.1"/>
    <property type="molecule type" value="Genomic_DNA"/>
</dbReference>
<keyword evidence="6" id="KW-0333">Golgi apparatus</keyword>
<organism evidence="10 11">
    <name type="scientific">Nonlabens ponticola</name>
    <dbReference type="NCBI Taxonomy" id="2496866"/>
    <lineage>
        <taxon>Bacteria</taxon>
        <taxon>Pseudomonadati</taxon>
        <taxon>Bacteroidota</taxon>
        <taxon>Flavobacteriia</taxon>
        <taxon>Flavobacteriales</taxon>
        <taxon>Flavobacteriaceae</taxon>
        <taxon>Nonlabens</taxon>
    </lineage>
</organism>
<evidence type="ECO:0000313" key="11">
    <source>
        <dbReference type="Proteomes" id="UP000279600"/>
    </source>
</evidence>